<name>A0ABD2XFT5_9HYME</name>
<comment type="caution">
    <text evidence="2">The sequence shown here is derived from an EMBL/GenBank/DDBJ whole genome shotgun (WGS) entry which is preliminary data.</text>
</comment>
<sequence>MERRKLDIYFSLYARSLLSADSFRSFSAQRTHIRWFLKILLDYGENLINEPEHEKRHGPTVQSNKNHCTCPSQPCSFSLTSPPYHFTSNGAINQSNTRTVYSGVHRQEFRERFDKLIDINVRDATPSLRQSNGFNEFSDRLKDHMIHFLWIYKAATSWIFIFLLRYNDKNYFLCHPNLQCAARDEAHFRETLECRSFSLFDFSRDPLGRQRGSSSCSNAGENQELFNILLFLIESRVQRGYIAYVNRHTLSVYVYNASWGHAMARRRRDYMHYTQTASYNAHATVRTQLFTVQKSNSSSRETCTGTHYKPWQKFRLFREIQNALDFLWTSSILYITEGLRTRASLQAPEGSPTLGYVALLPPMTLEVTPTPDEAASKAANGRSFSMSTEGKSRVGRRAEENAQFRLGVGPADNDIHNYTRTEASEASKRDFFDPK</sequence>
<evidence type="ECO:0000313" key="3">
    <source>
        <dbReference type="Proteomes" id="UP001627154"/>
    </source>
</evidence>
<feature type="compositionally biased region" description="Basic and acidic residues" evidence="1">
    <location>
        <begin position="413"/>
        <end position="435"/>
    </location>
</feature>
<dbReference type="Proteomes" id="UP001627154">
    <property type="component" value="Unassembled WGS sequence"/>
</dbReference>
<organism evidence="2 3">
    <name type="scientific">Trichogramma kaykai</name>
    <dbReference type="NCBI Taxonomy" id="54128"/>
    <lineage>
        <taxon>Eukaryota</taxon>
        <taxon>Metazoa</taxon>
        <taxon>Ecdysozoa</taxon>
        <taxon>Arthropoda</taxon>
        <taxon>Hexapoda</taxon>
        <taxon>Insecta</taxon>
        <taxon>Pterygota</taxon>
        <taxon>Neoptera</taxon>
        <taxon>Endopterygota</taxon>
        <taxon>Hymenoptera</taxon>
        <taxon>Apocrita</taxon>
        <taxon>Proctotrupomorpha</taxon>
        <taxon>Chalcidoidea</taxon>
        <taxon>Trichogrammatidae</taxon>
        <taxon>Trichogramma</taxon>
    </lineage>
</organism>
<reference evidence="2 3" key="1">
    <citation type="journal article" date="2024" name="bioRxiv">
        <title>A reference genome for Trichogramma kaykai: A tiny desert-dwelling parasitoid wasp with competing sex-ratio distorters.</title>
        <authorList>
            <person name="Culotta J."/>
            <person name="Lindsey A.R."/>
        </authorList>
    </citation>
    <scope>NUCLEOTIDE SEQUENCE [LARGE SCALE GENOMIC DNA]</scope>
    <source>
        <strain evidence="2 3">KSX58</strain>
    </source>
</reference>
<evidence type="ECO:0000256" key="1">
    <source>
        <dbReference type="SAM" id="MobiDB-lite"/>
    </source>
</evidence>
<feature type="region of interest" description="Disordered" evidence="1">
    <location>
        <begin position="369"/>
        <end position="435"/>
    </location>
</feature>
<evidence type="ECO:0000313" key="2">
    <source>
        <dbReference type="EMBL" id="KAL3404198.1"/>
    </source>
</evidence>
<protein>
    <submittedName>
        <fullName evidence="2">Uncharacterized protein</fullName>
    </submittedName>
</protein>
<feature type="compositionally biased region" description="Basic and acidic residues" evidence="1">
    <location>
        <begin position="390"/>
        <end position="402"/>
    </location>
</feature>
<dbReference type="EMBL" id="JBJJXI010000026">
    <property type="protein sequence ID" value="KAL3404198.1"/>
    <property type="molecule type" value="Genomic_DNA"/>
</dbReference>
<dbReference type="AlphaFoldDB" id="A0ABD2XFT5"/>
<keyword evidence="3" id="KW-1185">Reference proteome</keyword>
<accession>A0ABD2XFT5</accession>
<gene>
    <name evidence="2" type="ORF">TKK_003174</name>
</gene>
<proteinExistence type="predicted"/>